<feature type="compositionally biased region" description="Basic residues" evidence="2">
    <location>
        <begin position="362"/>
        <end position="371"/>
    </location>
</feature>
<dbReference type="EMBL" id="GITU01010020">
    <property type="protein sequence ID" value="MBC1178723.1"/>
    <property type="molecule type" value="Transcribed_RNA"/>
</dbReference>
<feature type="compositionally biased region" description="Low complexity" evidence="2">
    <location>
        <begin position="329"/>
        <end position="353"/>
    </location>
</feature>
<evidence type="ECO:0008006" key="6">
    <source>
        <dbReference type="Google" id="ProtNLM"/>
    </source>
</evidence>
<dbReference type="GO" id="GO:0005634">
    <property type="term" value="C:nucleus"/>
    <property type="evidence" value="ECO:0007669"/>
    <property type="project" value="InterPro"/>
</dbReference>
<feature type="compositionally biased region" description="Low complexity" evidence="2">
    <location>
        <begin position="984"/>
        <end position="994"/>
    </location>
</feature>
<dbReference type="EnsemblMetazoa" id="LLOJ010826-RA">
    <property type="protein sequence ID" value="LLOJ010826-PA"/>
    <property type="gene ID" value="LLOJ010826"/>
</dbReference>
<feature type="compositionally biased region" description="Low complexity" evidence="2">
    <location>
        <begin position="946"/>
        <end position="956"/>
    </location>
</feature>
<feature type="compositionally biased region" description="Basic residues" evidence="2">
    <location>
        <begin position="915"/>
        <end position="945"/>
    </location>
</feature>
<dbReference type="Proteomes" id="UP000092461">
    <property type="component" value="Unassembled WGS sequence"/>
</dbReference>
<feature type="region of interest" description="Disordered" evidence="2">
    <location>
        <begin position="296"/>
        <end position="388"/>
    </location>
</feature>
<evidence type="ECO:0000313" key="5">
    <source>
        <dbReference type="Proteomes" id="UP000092461"/>
    </source>
</evidence>
<feature type="compositionally biased region" description="Basic and acidic residues" evidence="2">
    <location>
        <begin position="969"/>
        <end position="981"/>
    </location>
</feature>
<dbReference type="VEuPathDB" id="VectorBase:LLONM1_001687"/>
<feature type="compositionally biased region" description="Basic and acidic residues" evidence="2">
    <location>
        <begin position="854"/>
        <end position="901"/>
    </location>
</feature>
<feature type="compositionally biased region" description="Polar residues" evidence="2">
    <location>
        <begin position="1"/>
        <end position="19"/>
    </location>
</feature>
<evidence type="ECO:0000313" key="4">
    <source>
        <dbReference type="EnsemblMetazoa" id="LLOJ010826-PA"/>
    </source>
</evidence>
<feature type="region of interest" description="Disordered" evidence="2">
    <location>
        <begin position="1"/>
        <end position="131"/>
    </location>
</feature>
<comment type="similarity">
    <text evidence="1">Belongs to the round spermatid basic protein 1 family.</text>
</comment>
<feature type="compositionally biased region" description="Low complexity" evidence="2">
    <location>
        <begin position="1052"/>
        <end position="1065"/>
    </location>
</feature>
<feature type="compositionally biased region" description="Basic and acidic residues" evidence="2">
    <location>
        <begin position="99"/>
        <end position="115"/>
    </location>
</feature>
<organism evidence="4 5">
    <name type="scientific">Lutzomyia longipalpis</name>
    <name type="common">Sand fly</name>
    <dbReference type="NCBI Taxonomy" id="7200"/>
    <lineage>
        <taxon>Eukaryota</taxon>
        <taxon>Metazoa</taxon>
        <taxon>Ecdysozoa</taxon>
        <taxon>Arthropoda</taxon>
        <taxon>Hexapoda</taxon>
        <taxon>Insecta</taxon>
        <taxon>Pterygota</taxon>
        <taxon>Neoptera</taxon>
        <taxon>Endopterygota</taxon>
        <taxon>Diptera</taxon>
        <taxon>Nematocera</taxon>
        <taxon>Psychodoidea</taxon>
        <taxon>Psychodidae</taxon>
        <taxon>Lutzomyia</taxon>
        <taxon>Lutzomyia</taxon>
    </lineage>
</organism>
<feature type="region of interest" description="Disordered" evidence="2">
    <location>
        <begin position="849"/>
        <end position="1103"/>
    </location>
</feature>
<feature type="compositionally biased region" description="Polar residues" evidence="2">
    <location>
        <begin position="74"/>
        <end position="94"/>
    </location>
</feature>
<reference evidence="5" key="1">
    <citation type="submission" date="2012-05" db="EMBL/GenBank/DDBJ databases">
        <title>Whole Genome Assembly of Lutzomyia longipalpis.</title>
        <authorList>
            <person name="Richards S."/>
            <person name="Qu C."/>
            <person name="Dillon R."/>
            <person name="Worley K."/>
            <person name="Scherer S."/>
            <person name="Batterton M."/>
            <person name="Taylor A."/>
            <person name="Hawes A."/>
            <person name="Hernandez B."/>
            <person name="Kovar C."/>
            <person name="Mandapat C."/>
            <person name="Pham C."/>
            <person name="Qu C."/>
            <person name="Jing C."/>
            <person name="Bess C."/>
            <person name="Bandaranaike D."/>
            <person name="Ngo D."/>
            <person name="Ongeri F."/>
            <person name="Arias F."/>
            <person name="Lara F."/>
            <person name="Weissenberger G."/>
            <person name="Kamau G."/>
            <person name="Han H."/>
            <person name="Shen H."/>
            <person name="Dinh H."/>
            <person name="Khalil I."/>
            <person name="Jones J."/>
            <person name="Shafer J."/>
            <person name="Jayaseelan J."/>
            <person name="Quiroz J."/>
            <person name="Blankenburg K."/>
            <person name="Nguyen L."/>
            <person name="Jackson L."/>
            <person name="Francisco L."/>
            <person name="Tang L.-Y."/>
            <person name="Pu L.-L."/>
            <person name="Perales L."/>
            <person name="Lorensuhewa L."/>
            <person name="Munidasa M."/>
            <person name="Coyle M."/>
            <person name="Taylor M."/>
            <person name="Puazo M."/>
            <person name="Firestine M."/>
            <person name="Scheel M."/>
            <person name="Javaid M."/>
            <person name="Wang M."/>
            <person name="Li M."/>
            <person name="Tabassum N."/>
            <person name="Saada N."/>
            <person name="Osuji N."/>
            <person name="Aqrawi P."/>
            <person name="Fu Q."/>
            <person name="Thornton R."/>
            <person name="Raj R."/>
            <person name="Goodspeed R."/>
            <person name="Mata R."/>
            <person name="Najjar R."/>
            <person name="Gubbala S."/>
            <person name="Lee S."/>
            <person name="Denson S."/>
            <person name="Patil S."/>
            <person name="Macmil S."/>
            <person name="Qi S."/>
            <person name="Matskevitch T."/>
            <person name="Palculict T."/>
            <person name="Mathew T."/>
            <person name="Vee V."/>
            <person name="Velamala V."/>
            <person name="Korchina V."/>
            <person name="Cai W."/>
            <person name="Liu W."/>
            <person name="Dai W."/>
            <person name="Zou X."/>
            <person name="Zhu Y."/>
            <person name="Zhang Y."/>
            <person name="Wu Y.-Q."/>
            <person name="Xin Y."/>
            <person name="Nazarath L."/>
            <person name="Kovar C."/>
            <person name="Han Y."/>
            <person name="Muzny D."/>
            <person name="Gibbs R."/>
        </authorList>
    </citation>
    <scope>NUCLEOTIDE SEQUENCE [LARGE SCALE GENOMIC DNA]</scope>
    <source>
        <strain evidence="5">Jacobina</strain>
    </source>
</reference>
<dbReference type="PANTHER" id="PTHR13354">
    <property type="entry name" value="ROUND SPERMATID BASIC PROTEIN 1"/>
    <property type="match status" value="1"/>
</dbReference>
<dbReference type="PANTHER" id="PTHR13354:SF11">
    <property type="entry name" value="LYSINE-SPECIFIC DEMETHYLASE 9"/>
    <property type="match status" value="1"/>
</dbReference>
<evidence type="ECO:0000256" key="2">
    <source>
        <dbReference type="SAM" id="MobiDB-lite"/>
    </source>
</evidence>
<name>A0A240SY30_LUTLO</name>
<dbReference type="InterPro" id="IPR026306">
    <property type="entry name" value="RSBN1/Dpy-2/CEP530"/>
</dbReference>
<protein>
    <recommendedName>
        <fullName evidence="6">Round spermatid basic protein 1-like protein</fullName>
    </recommendedName>
</protein>
<reference evidence="4" key="3">
    <citation type="submission" date="2020-05" db="UniProtKB">
        <authorList>
            <consortium name="EnsemblMetazoa"/>
        </authorList>
    </citation>
    <scope>IDENTIFICATION</scope>
    <source>
        <strain evidence="4">Jacobina</strain>
    </source>
</reference>
<sequence>MASSTQTDSATKDSPNCCPQNPPPDALGAVEVPPGGSMEAERGETEPMEVGECGEKCENEANDAIPTIGEELSGTDSTVQKNGDTVVSTTSTESPIHGEPTEKETEGSQKKKNEDLAATEDPTKKKKCKKREKEKGEKVSFFFHLQFARKSVDVVHRIPVQVTRVKSSVITVVRRQLALVVHARGVRAAQRSPNGRPKSAGAKKLVSESASVDGAEVKMEQAVGSDGEVPKIFPVVTTPPLRQDVFIKKDYLPNPVKTEKTRDDVARVLVFGADDGEEEKKVVAAAAAVASVQVKEEKKVEEEEEEKKEVVVANGDTAVNGVEKEEPPTAVAAATATAPAVPAASSDAVTSTSRSRDSSRSHSSHRHHHKFSSSSSSHKSSSRSECSKCYRRSKVKKVNVGIQCRAYKNDATTTATTTTAAAAPTPAPAAAAATEGTRISTANRDVNCNRNEYAHLKYGKFFRRETHPNGGASVVHMYQDEIEHLSPTRMAELVDEFFSVVFSEDENGFANNVMGIVHDAAAYLPDLLEHMAENYGSLTVKAGVLGRNSDIETSTMLQYHEQVVKTYSQGTVRYGPLHQISLVGKVHEEVGGYFPDLLSRLEKNPFLKKAMPWGELSIVRMDPRLSNDGPILWIRPGEQLIPTAEINKTPLKRQRTRINELRNLQYLPRLSEAREVMFEDRTKAHADHVGHGHDRMTTAAVGVLKAIHCGQVEKQNRITKDVVAFAAQDFPHLVEKLQLDLHEPPISQCVQWVEDAKLNQLRRDGIRYARIQLYDNDIYFLPRNIIHQFRTVTAVTSIAWHLRLKQYYPDVDVMNEANNGELIEPPQYKERQTILPHPIPLDVEMRKYTTPVKRTHDGKPKKSEKKDLERRRSDPTDATKKKTDEAKIDMRKLVIEGDGAKEHKHKGSSSSSSSGHKHHHSKEKHRSEHRHHDRTSSSSKHKSSHTKSSSSSSTEKSSSRGELNVVAESPRRTSSEVREVTKNAASAATAAAASQCEVEVPIEPPAAAPPPPPPSPLREQPPPPPLPPLPPPPPPPQDEPPAIPGPPPPEEPTAAVPAAVISSPKPSTPVPKAKKPTTTPPPDLLTSIMASMDTTPGGRSGSF</sequence>
<reference evidence="3" key="2">
    <citation type="journal article" date="2020" name="BMC">
        <title>Leishmania infection induces a limited differential gene expression in the sand fly midgut.</title>
        <authorList>
            <person name="Coutinho-Abreu I.V."/>
            <person name="Serafim T.D."/>
            <person name="Meneses C."/>
            <person name="Kamhawi S."/>
            <person name="Oliveira F."/>
            <person name="Valenzuela J.G."/>
        </authorList>
    </citation>
    <scope>NUCLEOTIDE SEQUENCE</scope>
    <source>
        <strain evidence="3">Jacobina</strain>
        <tissue evidence="3">Midgut</tissue>
    </source>
</reference>
<dbReference type="EMBL" id="AJWK01023418">
    <property type="status" value="NOT_ANNOTATED_CDS"/>
    <property type="molecule type" value="Genomic_DNA"/>
</dbReference>
<evidence type="ECO:0000313" key="3">
    <source>
        <dbReference type="EMBL" id="MBC1178723.1"/>
    </source>
</evidence>
<accession>A0A240SY30</accession>
<keyword evidence="5" id="KW-1185">Reference proteome</keyword>
<dbReference type="AlphaFoldDB" id="A0A240SY30"/>
<dbReference type="VEuPathDB" id="VectorBase:LLOJ010826"/>
<feature type="compositionally biased region" description="Pro residues" evidence="2">
    <location>
        <begin position="1002"/>
        <end position="1051"/>
    </location>
</feature>
<evidence type="ECO:0000256" key="1">
    <source>
        <dbReference type="ARBA" id="ARBA00010560"/>
    </source>
</evidence>
<proteinExistence type="inferred from homology"/>